<keyword evidence="2" id="KW-1185">Reference proteome</keyword>
<reference evidence="2" key="1">
    <citation type="journal article" date="2024" name="IScience">
        <title>Strigolactones Initiate the Formation of Haustorium-like Structures in Castilleja.</title>
        <authorList>
            <person name="Buerger M."/>
            <person name="Peterson D."/>
            <person name="Chory J."/>
        </authorList>
    </citation>
    <scope>NUCLEOTIDE SEQUENCE [LARGE SCALE GENOMIC DNA]</scope>
</reference>
<gene>
    <name evidence="1" type="ORF">CASFOL_012545</name>
</gene>
<dbReference type="Proteomes" id="UP001632038">
    <property type="component" value="Unassembled WGS sequence"/>
</dbReference>
<dbReference type="EMBL" id="JAVIJP010000016">
    <property type="protein sequence ID" value="KAL3641730.1"/>
    <property type="molecule type" value="Genomic_DNA"/>
</dbReference>
<organism evidence="1 2">
    <name type="scientific">Castilleja foliolosa</name>
    <dbReference type="NCBI Taxonomy" id="1961234"/>
    <lineage>
        <taxon>Eukaryota</taxon>
        <taxon>Viridiplantae</taxon>
        <taxon>Streptophyta</taxon>
        <taxon>Embryophyta</taxon>
        <taxon>Tracheophyta</taxon>
        <taxon>Spermatophyta</taxon>
        <taxon>Magnoliopsida</taxon>
        <taxon>eudicotyledons</taxon>
        <taxon>Gunneridae</taxon>
        <taxon>Pentapetalae</taxon>
        <taxon>asterids</taxon>
        <taxon>lamiids</taxon>
        <taxon>Lamiales</taxon>
        <taxon>Orobanchaceae</taxon>
        <taxon>Pedicularideae</taxon>
        <taxon>Castillejinae</taxon>
        <taxon>Castilleja</taxon>
    </lineage>
</organism>
<accession>A0ABD3DHC2</accession>
<sequence>MYAPDFVPPTTGLFAKRSTAKIETASSSKPKHTT</sequence>
<comment type="caution">
    <text evidence="1">The sequence shown here is derived from an EMBL/GenBank/DDBJ whole genome shotgun (WGS) entry which is preliminary data.</text>
</comment>
<evidence type="ECO:0000313" key="1">
    <source>
        <dbReference type="EMBL" id="KAL3641730.1"/>
    </source>
</evidence>
<proteinExistence type="predicted"/>
<name>A0ABD3DHC2_9LAMI</name>
<evidence type="ECO:0000313" key="2">
    <source>
        <dbReference type="Proteomes" id="UP001632038"/>
    </source>
</evidence>
<protein>
    <submittedName>
        <fullName evidence="1">Uncharacterized protein</fullName>
    </submittedName>
</protein>
<dbReference type="AlphaFoldDB" id="A0ABD3DHC2"/>